<name>A0ABV6R9X3_9MICO</name>
<dbReference type="InterPro" id="IPR000524">
    <property type="entry name" value="Tscrpt_reg_HTH_GntR"/>
</dbReference>
<dbReference type="Pfam" id="PF07702">
    <property type="entry name" value="UTRA"/>
    <property type="match status" value="1"/>
</dbReference>
<feature type="compositionally biased region" description="Basic and acidic residues" evidence="4">
    <location>
        <begin position="238"/>
        <end position="248"/>
    </location>
</feature>
<dbReference type="InterPro" id="IPR050679">
    <property type="entry name" value="Bact_HTH_transcr_reg"/>
</dbReference>
<reference evidence="6 7" key="1">
    <citation type="submission" date="2024-09" db="EMBL/GenBank/DDBJ databases">
        <authorList>
            <person name="Sun Q."/>
            <person name="Mori K."/>
        </authorList>
    </citation>
    <scope>NUCLEOTIDE SEQUENCE [LARGE SCALE GENOMIC DNA]</scope>
    <source>
        <strain evidence="6 7">CICC 10874</strain>
    </source>
</reference>
<evidence type="ECO:0000259" key="5">
    <source>
        <dbReference type="PROSITE" id="PS50949"/>
    </source>
</evidence>
<dbReference type="PROSITE" id="PS50949">
    <property type="entry name" value="HTH_GNTR"/>
    <property type="match status" value="1"/>
</dbReference>
<dbReference type="InterPro" id="IPR028978">
    <property type="entry name" value="Chorismate_lyase_/UTRA_dom_sf"/>
</dbReference>
<dbReference type="InterPro" id="IPR036390">
    <property type="entry name" value="WH_DNA-bd_sf"/>
</dbReference>
<sequence length="260" mass="28911">MRPAHIAQEARDAIESRYILGAEPAAVLPSERQLAAELGIARSTVRSALAMLREQQLIRARAGGPPVVVDPRLTKAPRLSSFTQDALARGWHPSSRLLEAAEEPADVTVARDLGIAPSSPVQRIRRLRLADRMPMALEEVWLPQEIFPGLLSLDLTGSLYELLETRYRIAVHRHDRRISAITADAALAELLEMPPGSAALFATQVGVDRRGRRLELGRSVYRGDRFDFTTVTFAARGEPPRPRPDHTRSQIASTNRRRRT</sequence>
<keyword evidence="3" id="KW-0804">Transcription</keyword>
<dbReference type="SUPFAM" id="SSF46785">
    <property type="entry name" value="Winged helix' DNA-binding domain"/>
    <property type="match status" value="1"/>
</dbReference>
<dbReference type="SUPFAM" id="SSF64288">
    <property type="entry name" value="Chorismate lyase-like"/>
    <property type="match status" value="1"/>
</dbReference>
<organism evidence="6 7">
    <name type="scientific">Brachybacterium hainanense</name>
    <dbReference type="NCBI Taxonomy" id="1541174"/>
    <lineage>
        <taxon>Bacteria</taxon>
        <taxon>Bacillati</taxon>
        <taxon>Actinomycetota</taxon>
        <taxon>Actinomycetes</taxon>
        <taxon>Micrococcales</taxon>
        <taxon>Dermabacteraceae</taxon>
        <taxon>Brachybacterium</taxon>
    </lineage>
</organism>
<comment type="caution">
    <text evidence="6">The sequence shown here is derived from an EMBL/GenBank/DDBJ whole genome shotgun (WGS) entry which is preliminary data.</text>
</comment>
<dbReference type="RefSeq" id="WP_376978465.1">
    <property type="nucleotide sequence ID" value="NZ_JBHLSV010000004.1"/>
</dbReference>
<dbReference type="Gene3D" id="3.40.1410.10">
    <property type="entry name" value="Chorismate lyase-like"/>
    <property type="match status" value="1"/>
</dbReference>
<keyword evidence="7" id="KW-1185">Reference proteome</keyword>
<accession>A0ABV6R9X3</accession>
<protein>
    <submittedName>
        <fullName evidence="6">GntR family transcriptional regulator</fullName>
    </submittedName>
</protein>
<evidence type="ECO:0000256" key="2">
    <source>
        <dbReference type="ARBA" id="ARBA00023125"/>
    </source>
</evidence>
<feature type="region of interest" description="Disordered" evidence="4">
    <location>
        <begin position="235"/>
        <end position="260"/>
    </location>
</feature>
<dbReference type="SMART" id="SM00866">
    <property type="entry name" value="UTRA"/>
    <property type="match status" value="1"/>
</dbReference>
<evidence type="ECO:0000256" key="3">
    <source>
        <dbReference type="ARBA" id="ARBA00023163"/>
    </source>
</evidence>
<dbReference type="InterPro" id="IPR036388">
    <property type="entry name" value="WH-like_DNA-bd_sf"/>
</dbReference>
<dbReference type="Proteomes" id="UP001589793">
    <property type="component" value="Unassembled WGS sequence"/>
</dbReference>
<gene>
    <name evidence="6" type="ORF">ACFFF6_04105</name>
</gene>
<dbReference type="PANTHER" id="PTHR44846:SF1">
    <property type="entry name" value="MANNOSYL-D-GLYCERATE TRANSPORT_METABOLISM SYSTEM REPRESSOR MNGR-RELATED"/>
    <property type="match status" value="1"/>
</dbReference>
<dbReference type="EMBL" id="JBHLSV010000004">
    <property type="protein sequence ID" value="MFC0673137.1"/>
    <property type="molecule type" value="Genomic_DNA"/>
</dbReference>
<evidence type="ECO:0000313" key="7">
    <source>
        <dbReference type="Proteomes" id="UP001589793"/>
    </source>
</evidence>
<dbReference type="InterPro" id="IPR011663">
    <property type="entry name" value="UTRA"/>
</dbReference>
<proteinExistence type="predicted"/>
<evidence type="ECO:0000256" key="4">
    <source>
        <dbReference type="SAM" id="MobiDB-lite"/>
    </source>
</evidence>
<dbReference type="Pfam" id="PF00392">
    <property type="entry name" value="GntR"/>
    <property type="match status" value="1"/>
</dbReference>
<keyword evidence="2" id="KW-0238">DNA-binding</keyword>
<dbReference type="Gene3D" id="1.10.10.10">
    <property type="entry name" value="Winged helix-like DNA-binding domain superfamily/Winged helix DNA-binding domain"/>
    <property type="match status" value="1"/>
</dbReference>
<dbReference type="PANTHER" id="PTHR44846">
    <property type="entry name" value="MANNOSYL-D-GLYCERATE TRANSPORT/METABOLISM SYSTEM REPRESSOR MNGR-RELATED"/>
    <property type="match status" value="1"/>
</dbReference>
<keyword evidence="1" id="KW-0805">Transcription regulation</keyword>
<evidence type="ECO:0000313" key="6">
    <source>
        <dbReference type="EMBL" id="MFC0673137.1"/>
    </source>
</evidence>
<dbReference type="PRINTS" id="PR00035">
    <property type="entry name" value="HTHGNTR"/>
</dbReference>
<evidence type="ECO:0000256" key="1">
    <source>
        <dbReference type="ARBA" id="ARBA00023015"/>
    </source>
</evidence>
<dbReference type="SMART" id="SM00345">
    <property type="entry name" value="HTH_GNTR"/>
    <property type="match status" value="1"/>
</dbReference>
<feature type="domain" description="HTH gntR-type" evidence="5">
    <location>
        <begin position="4"/>
        <end position="71"/>
    </location>
</feature>